<sequence>MKRLLRCLVLVALAAALVACGAPRKSVFPPTLSVQQMQVLPNGAWRLTVRIQNNSYGGMDFKAIDGTLQVADGIPVRLHAAFDLDIPAFAGDVTTLDVLPTPAMGNALAAVAAKGSAGSLAYAVSGTVHCLPDLADRPDDKNPRDFPFQHRDYLSPVPGIAHTFR</sequence>
<keyword evidence="1" id="KW-0732">Signal</keyword>
<reference evidence="2 3" key="1">
    <citation type="submission" date="2024-07" db="EMBL/GenBank/DDBJ databases">
        <title>Molecular mechanisms and environmental adaptations of flagellar loss and biofilm growth of Rhodanobacter under environmental stress.</title>
        <authorList>
            <person name="Chen M."/>
        </authorList>
    </citation>
    <scope>NUCLEOTIDE SEQUENCE [LARGE SCALE GENOMIC DNA]</scope>
    <source>
        <strain evidence="2 3">RS22</strain>
    </source>
</reference>
<dbReference type="Proteomes" id="UP001562159">
    <property type="component" value="Unassembled WGS sequence"/>
</dbReference>
<accession>A0ABV4APE3</accession>
<evidence type="ECO:0000313" key="3">
    <source>
        <dbReference type="Proteomes" id="UP001562159"/>
    </source>
</evidence>
<evidence type="ECO:0000313" key="2">
    <source>
        <dbReference type="EMBL" id="MEY2181820.1"/>
    </source>
</evidence>
<protein>
    <recommendedName>
        <fullName evidence="4">Late embryogenesis abundant protein LEA-2 subgroup domain-containing protein</fullName>
    </recommendedName>
</protein>
<keyword evidence="3" id="KW-1185">Reference proteome</keyword>
<organism evidence="2 3">
    <name type="scientific">Rhodanobacter humi</name>
    <dbReference type="NCBI Taxonomy" id="1888173"/>
    <lineage>
        <taxon>Bacteria</taxon>
        <taxon>Pseudomonadati</taxon>
        <taxon>Pseudomonadota</taxon>
        <taxon>Gammaproteobacteria</taxon>
        <taxon>Lysobacterales</taxon>
        <taxon>Rhodanobacteraceae</taxon>
        <taxon>Rhodanobacter</taxon>
    </lineage>
</organism>
<dbReference type="EMBL" id="JBGBPY010000001">
    <property type="protein sequence ID" value="MEY2181820.1"/>
    <property type="molecule type" value="Genomic_DNA"/>
</dbReference>
<gene>
    <name evidence="2" type="ORF">AB7878_05270</name>
</gene>
<proteinExistence type="predicted"/>
<dbReference type="PROSITE" id="PS51257">
    <property type="entry name" value="PROKAR_LIPOPROTEIN"/>
    <property type="match status" value="1"/>
</dbReference>
<feature type="chain" id="PRO_5047262357" description="Late embryogenesis abundant protein LEA-2 subgroup domain-containing protein" evidence="1">
    <location>
        <begin position="22"/>
        <end position="165"/>
    </location>
</feature>
<evidence type="ECO:0000256" key="1">
    <source>
        <dbReference type="SAM" id="SignalP"/>
    </source>
</evidence>
<comment type="caution">
    <text evidence="2">The sequence shown here is derived from an EMBL/GenBank/DDBJ whole genome shotgun (WGS) entry which is preliminary data.</text>
</comment>
<name>A0ABV4APE3_9GAMM</name>
<evidence type="ECO:0008006" key="4">
    <source>
        <dbReference type="Google" id="ProtNLM"/>
    </source>
</evidence>
<feature type="signal peptide" evidence="1">
    <location>
        <begin position="1"/>
        <end position="21"/>
    </location>
</feature>